<dbReference type="InterPro" id="IPR010507">
    <property type="entry name" value="Znf_MYM"/>
</dbReference>
<feature type="transmembrane region" description="Helical" evidence="9">
    <location>
        <begin position="301"/>
        <end position="322"/>
    </location>
</feature>
<keyword evidence="5" id="KW-0863">Zinc-finger</keyword>
<gene>
    <name evidence="11" type="primary">ZMYM6</name>
</gene>
<dbReference type="Ensembl" id="ENSEAST00005018832.2">
    <property type="protein sequence ID" value="ENSEASP00005017334.2"/>
    <property type="gene ID" value="ENSEASG00005012005.2"/>
</dbReference>
<proteinExistence type="predicted"/>
<keyword evidence="8 9" id="KW-0472">Membrane</keyword>
<comment type="subcellular location">
    <subcellularLocation>
        <location evidence="1">Membrane</location>
        <topology evidence="1">Multi-pass membrane protein</topology>
    </subcellularLocation>
</comment>
<dbReference type="GO" id="GO:0016020">
    <property type="term" value="C:membrane"/>
    <property type="evidence" value="ECO:0007669"/>
    <property type="project" value="UniProtKB-SubCell"/>
</dbReference>
<feature type="domain" description="TRASH" evidence="10">
    <location>
        <begin position="43"/>
        <end position="78"/>
    </location>
</feature>
<evidence type="ECO:0000256" key="2">
    <source>
        <dbReference type="ARBA" id="ARBA00022692"/>
    </source>
</evidence>
<protein>
    <submittedName>
        <fullName evidence="11">Zinc finger MYM-type containing 6</fullName>
    </submittedName>
</protein>
<reference evidence="11" key="3">
    <citation type="submission" date="2025-09" db="UniProtKB">
        <authorList>
            <consortium name="Ensembl"/>
        </authorList>
    </citation>
    <scope>IDENTIFICATION</scope>
</reference>
<dbReference type="GO" id="GO:0008270">
    <property type="term" value="F:zinc ion binding"/>
    <property type="evidence" value="ECO:0007669"/>
    <property type="project" value="UniProtKB-KW"/>
</dbReference>
<dbReference type="AlphaFoldDB" id="A0A8C4LXP6"/>
<evidence type="ECO:0000256" key="8">
    <source>
        <dbReference type="ARBA" id="ARBA00023136"/>
    </source>
</evidence>
<evidence type="ECO:0000256" key="1">
    <source>
        <dbReference type="ARBA" id="ARBA00004141"/>
    </source>
</evidence>
<dbReference type="PANTHER" id="PTHR45736">
    <property type="entry name" value="ZINC FINGER MYM-TYPE PROTEIN"/>
    <property type="match status" value="1"/>
</dbReference>
<dbReference type="PANTHER" id="PTHR45736:SF9">
    <property type="entry name" value="ZINC FINGER MYM-TYPE PROTEIN 6"/>
    <property type="match status" value="1"/>
</dbReference>
<dbReference type="Pfam" id="PF13564">
    <property type="entry name" value="DoxX_2"/>
    <property type="match status" value="1"/>
</dbReference>
<evidence type="ECO:0000256" key="5">
    <source>
        <dbReference type="ARBA" id="ARBA00022771"/>
    </source>
</evidence>
<keyword evidence="4" id="KW-0677">Repeat</keyword>
<evidence type="ECO:0000313" key="12">
    <source>
        <dbReference type="Proteomes" id="UP000694387"/>
    </source>
</evidence>
<keyword evidence="3" id="KW-0479">Metal-binding</keyword>
<evidence type="ECO:0000256" key="9">
    <source>
        <dbReference type="SAM" id="Phobius"/>
    </source>
</evidence>
<dbReference type="GeneTree" id="ENSGT00940000162386"/>
<feature type="domain" description="TRASH" evidence="10">
    <location>
        <begin position="2"/>
        <end position="37"/>
    </location>
</feature>
<dbReference type="InterPro" id="IPR011017">
    <property type="entry name" value="TRASH_dom"/>
</dbReference>
<dbReference type="InterPro" id="IPR032808">
    <property type="entry name" value="DoxX"/>
</dbReference>
<organism evidence="11 12">
    <name type="scientific">Equus asinus</name>
    <name type="common">Donkey</name>
    <name type="synonym">Equus africanus asinus</name>
    <dbReference type="NCBI Taxonomy" id="9793"/>
    <lineage>
        <taxon>Eukaryota</taxon>
        <taxon>Metazoa</taxon>
        <taxon>Chordata</taxon>
        <taxon>Craniata</taxon>
        <taxon>Vertebrata</taxon>
        <taxon>Euteleostomi</taxon>
        <taxon>Mammalia</taxon>
        <taxon>Eutheria</taxon>
        <taxon>Laurasiatheria</taxon>
        <taxon>Perissodactyla</taxon>
        <taxon>Equidae</taxon>
        <taxon>Equus</taxon>
    </lineage>
</organism>
<evidence type="ECO:0000256" key="4">
    <source>
        <dbReference type="ARBA" id="ARBA00022737"/>
    </source>
</evidence>
<evidence type="ECO:0000256" key="6">
    <source>
        <dbReference type="ARBA" id="ARBA00022833"/>
    </source>
</evidence>
<evidence type="ECO:0000256" key="7">
    <source>
        <dbReference type="ARBA" id="ARBA00022989"/>
    </source>
</evidence>
<evidence type="ECO:0000313" key="11">
    <source>
        <dbReference type="Ensembl" id="ENSEASP00005017334.2"/>
    </source>
</evidence>
<reference evidence="11 12" key="1">
    <citation type="journal article" date="2020" name="Nat. Commun.">
        <title>Donkey genomes provide new insights into domestication and selection for coat color.</title>
        <authorList>
            <person name="Wang"/>
            <person name="C."/>
            <person name="Li"/>
            <person name="H."/>
            <person name="Guo"/>
            <person name="Y."/>
            <person name="Huang"/>
            <person name="J."/>
            <person name="Sun"/>
            <person name="Y."/>
            <person name="Min"/>
            <person name="J."/>
            <person name="Wang"/>
            <person name="J."/>
            <person name="Fang"/>
            <person name="X."/>
            <person name="Zhao"/>
            <person name="Z."/>
            <person name="Wang"/>
            <person name="S."/>
            <person name="Zhang"/>
            <person name="Y."/>
            <person name="Liu"/>
            <person name="Q."/>
            <person name="Jiang"/>
            <person name="Q."/>
            <person name="Wang"/>
            <person name="X."/>
            <person name="Guo"/>
            <person name="Y."/>
            <person name="Yang"/>
            <person name="C."/>
            <person name="Wang"/>
            <person name="Y."/>
            <person name="Tian"/>
            <person name="F."/>
            <person name="Zhuang"/>
            <person name="G."/>
            <person name="Fan"/>
            <person name="Y."/>
            <person name="Gao"/>
            <person name="Q."/>
            <person name="Li"/>
            <person name="Y."/>
            <person name="Ju"/>
            <person name="Z."/>
            <person name="Li"/>
            <person name="J."/>
            <person name="Li"/>
            <person name="R."/>
            <person name="Hou"/>
            <person name="M."/>
            <person name="Yang"/>
            <person name="G."/>
            <person name="Liu"/>
            <person name="G."/>
            <person name="Liu"/>
            <person name="W."/>
            <person name="Guo"/>
            <person name="J."/>
            <person name="Pan"/>
            <person name="S."/>
            <person name="Fan"/>
            <person name="G."/>
            <person name="Zhang"/>
            <person name="W."/>
            <person name="Zhang"/>
            <person name="R."/>
            <person name="Yu"/>
            <person name="J."/>
            <person name="Zhang"/>
            <person name="X."/>
            <person name="Yin"/>
            <person name="Q."/>
            <person name="Ji"/>
            <person name="C."/>
            <person name="Jin"/>
            <person name="Y."/>
            <person name="Yue"/>
            <person name="G."/>
            <person name="Liu"/>
            <person name="M."/>
            <person name="Xu"/>
            <person name="J."/>
            <person name="Liu"/>
            <person name="S."/>
            <person name="Jordana"/>
            <person name="J."/>
            <person name="Noce"/>
            <person name="A."/>
            <person name="Amills"/>
            <person name="M."/>
            <person name="Wu"/>
            <person name="D.D."/>
            <person name="Li"/>
            <person name="S."/>
            <person name="Zhou"/>
            <person name="X. and Zhong"/>
            <person name="J."/>
        </authorList>
    </citation>
    <scope>NUCLEOTIDE SEQUENCE [LARGE SCALE GENOMIC DNA]</scope>
</reference>
<keyword evidence="12" id="KW-1185">Reference proteome</keyword>
<dbReference type="Proteomes" id="UP000694387">
    <property type="component" value="Chromosome 5"/>
</dbReference>
<keyword evidence="6" id="KW-0862">Zinc</keyword>
<feature type="transmembrane region" description="Helical" evidence="9">
    <location>
        <begin position="276"/>
        <end position="295"/>
    </location>
</feature>
<keyword evidence="2 9" id="KW-0812">Transmembrane</keyword>
<keyword evidence="7 9" id="KW-1133">Transmembrane helix</keyword>
<reference evidence="11" key="2">
    <citation type="submission" date="2025-08" db="UniProtKB">
        <authorList>
            <consortium name="Ensembl"/>
        </authorList>
    </citation>
    <scope>IDENTIFICATION</scope>
</reference>
<dbReference type="InterPro" id="IPR051284">
    <property type="entry name" value="ZnF_MYMT-QRICH1"/>
</dbReference>
<evidence type="ECO:0000256" key="3">
    <source>
        <dbReference type="ARBA" id="ARBA00022723"/>
    </source>
</evidence>
<feature type="transmembrane region" description="Helical" evidence="9">
    <location>
        <begin position="251"/>
        <end position="269"/>
    </location>
</feature>
<dbReference type="Pfam" id="PF06467">
    <property type="entry name" value="zf-FCS"/>
    <property type="match status" value="1"/>
</dbReference>
<name>A0A8C4LXP6_EQUAS</name>
<accession>A0A8C4LXP6</accession>
<sequence>MCSYCSQTSPNLVENRLEGKLEEFCCEDCMSKFTVLFYQMAKCDGCKRQGKLSESIKWQGNVKYFCNLFCVLEFCHRQITNDRLPQNKVIISKAPSASMELSSAQTNTTPVITSVVSLAKISPAQPTGNTNSAVEGAVTKEAVKIIEDGSTQTDALKLLSSQSSMLLKNKALMCKPVTQTKATSCKPHTQHKKCQTGLNRFPGKSSWAGLACWVLSSENLSSPRLQKALFVQFAEVFPLKVFCYQPDPESYQVAVGWLELLAGLLLVLGPPVLQDISNLLLTLLMMGALFTLVSLKESLNTCIPAIVCLGLLLLLDICQALVQTKQVVRATRKTPGAFKEPWEVECLLPLRAMSWSQQEHGDTQSLPPYYQYVQGRPV</sequence>
<dbReference type="SMART" id="SM00746">
    <property type="entry name" value="TRASH"/>
    <property type="match status" value="2"/>
</dbReference>
<evidence type="ECO:0000259" key="10">
    <source>
        <dbReference type="SMART" id="SM00746"/>
    </source>
</evidence>